<accession>A0AAJ4XKR4</accession>
<name>A0AAJ4XKR4_9BASI</name>
<protein>
    <submittedName>
        <fullName evidence="1">Uncharacterized protein</fullName>
    </submittedName>
</protein>
<proteinExistence type="predicted"/>
<evidence type="ECO:0000313" key="1">
    <source>
        <dbReference type="EMBL" id="SNX83898.1"/>
    </source>
</evidence>
<comment type="caution">
    <text evidence="1">The sequence shown here is derived from an EMBL/GenBank/DDBJ whole genome shotgun (WGS) entry which is preliminary data.</text>
</comment>
<keyword evidence="2" id="KW-1185">Reference proteome</keyword>
<reference evidence="1" key="1">
    <citation type="submission" date="2023-10" db="EMBL/GenBank/DDBJ databases">
        <authorList>
            <person name="Guldener U."/>
        </authorList>
    </citation>
    <scope>NUCLEOTIDE SEQUENCE</scope>
    <source>
        <strain evidence="1">Mp4</strain>
    </source>
</reference>
<sequence length="170" mass="19102">MRFIRQQPVSFAASRYVIRLSLFKQTYQSEQCKSRLVSKRITAAHKAQDISCSNRAQKEDQPQLDPRRVPAELEPFCTAFSLLLDGSSFRDSLCAYTAQYRTQSMGGGDTCLLANIRASTAARKHAEADLPRQVLNPDWEQGQTLVCSGKLSFAQLYSTWNRSGLFASKI</sequence>
<dbReference type="AlphaFoldDB" id="A0AAJ4XKR4"/>
<dbReference type="Proteomes" id="UP001294444">
    <property type="component" value="Unassembled WGS sequence"/>
</dbReference>
<organism evidence="1 2">
    <name type="scientific">Melanopsichium pennsylvanicum</name>
    <dbReference type="NCBI Taxonomy" id="63383"/>
    <lineage>
        <taxon>Eukaryota</taxon>
        <taxon>Fungi</taxon>
        <taxon>Dikarya</taxon>
        <taxon>Basidiomycota</taxon>
        <taxon>Ustilaginomycotina</taxon>
        <taxon>Ustilaginomycetes</taxon>
        <taxon>Ustilaginales</taxon>
        <taxon>Ustilaginaceae</taxon>
        <taxon>Melanopsichium</taxon>
    </lineage>
</organism>
<evidence type="ECO:0000313" key="2">
    <source>
        <dbReference type="Proteomes" id="UP001294444"/>
    </source>
</evidence>
<gene>
    <name evidence="1" type="ORF">MEPE_02606</name>
</gene>
<dbReference type="EMBL" id="OAPG01000005">
    <property type="protein sequence ID" value="SNX83898.1"/>
    <property type="molecule type" value="Genomic_DNA"/>
</dbReference>